<dbReference type="InterPro" id="IPR003838">
    <property type="entry name" value="ABC3_permease_C"/>
</dbReference>
<feature type="domain" description="MacB-like periplasmic core" evidence="9">
    <location>
        <begin position="19"/>
        <end position="237"/>
    </location>
</feature>
<dbReference type="KEGG" id="tra:Trad_1565"/>
<dbReference type="EMBL" id="CP002049">
    <property type="protein sequence ID" value="ADI14684.1"/>
    <property type="molecule type" value="Genomic_DNA"/>
</dbReference>
<feature type="transmembrane region" description="Helical" evidence="7">
    <location>
        <begin position="354"/>
        <end position="380"/>
    </location>
</feature>
<comment type="subcellular location">
    <subcellularLocation>
        <location evidence="1">Cell membrane</location>
        <topology evidence="1">Multi-pass membrane protein</topology>
    </subcellularLocation>
</comment>
<dbReference type="HOGENOM" id="CLU_012341_1_0_0"/>
<evidence type="ECO:0000259" key="8">
    <source>
        <dbReference type="Pfam" id="PF02687"/>
    </source>
</evidence>
<dbReference type="Pfam" id="PF02687">
    <property type="entry name" value="FtsX"/>
    <property type="match status" value="2"/>
</dbReference>
<evidence type="ECO:0000313" key="11">
    <source>
        <dbReference type="Proteomes" id="UP000000379"/>
    </source>
</evidence>
<feature type="transmembrane region" description="Helical" evidence="7">
    <location>
        <begin position="426"/>
        <end position="450"/>
    </location>
</feature>
<feature type="transmembrane region" description="Helical" evidence="7">
    <location>
        <begin position="825"/>
        <end position="847"/>
    </location>
</feature>
<dbReference type="Proteomes" id="UP000000379">
    <property type="component" value="Chromosome"/>
</dbReference>
<feature type="domain" description="MacB-like periplasmic core" evidence="9">
    <location>
        <begin position="486"/>
        <end position="706"/>
    </location>
</feature>
<dbReference type="GO" id="GO:0022857">
    <property type="term" value="F:transmembrane transporter activity"/>
    <property type="evidence" value="ECO:0007669"/>
    <property type="project" value="TreeGrafter"/>
</dbReference>
<feature type="transmembrane region" description="Helical" evidence="7">
    <location>
        <begin position="268"/>
        <end position="290"/>
    </location>
</feature>
<keyword evidence="4 7" id="KW-1133">Transmembrane helix</keyword>
<feature type="transmembrane region" description="Helical" evidence="7">
    <location>
        <begin position="485"/>
        <end position="507"/>
    </location>
</feature>
<dbReference type="eggNOG" id="COG0577">
    <property type="taxonomic scope" value="Bacteria"/>
</dbReference>
<feature type="domain" description="ABC3 transporter permease C-terminal" evidence="8">
    <location>
        <begin position="269"/>
        <end position="388"/>
    </location>
</feature>
<accession>D7CY45</accession>
<evidence type="ECO:0000256" key="3">
    <source>
        <dbReference type="ARBA" id="ARBA00022692"/>
    </source>
</evidence>
<dbReference type="InterPro" id="IPR050250">
    <property type="entry name" value="Macrolide_Exporter_MacB"/>
</dbReference>
<evidence type="ECO:0000256" key="2">
    <source>
        <dbReference type="ARBA" id="ARBA00022475"/>
    </source>
</evidence>
<evidence type="ECO:0000256" key="5">
    <source>
        <dbReference type="ARBA" id="ARBA00023136"/>
    </source>
</evidence>
<dbReference type="InterPro" id="IPR025857">
    <property type="entry name" value="MacB_PCD"/>
</dbReference>
<reference evidence="11" key="1">
    <citation type="submission" date="2010-05" db="EMBL/GenBank/DDBJ databases">
        <title>The complete genome of Truepera radiovictris DSM 17093.</title>
        <authorList>
            <consortium name="US DOE Joint Genome Institute (JGI-PGF)"/>
            <person name="Lucas S."/>
            <person name="Copeland A."/>
            <person name="Lapidus A."/>
            <person name="Glavina del Rio T."/>
            <person name="Dalin E."/>
            <person name="Tice H."/>
            <person name="Bruce D."/>
            <person name="Goodwin L."/>
            <person name="Pitluck S."/>
            <person name="Kyrpides N."/>
            <person name="Mavromatis K."/>
            <person name="Ovchinnikova G."/>
            <person name="Munk A.C."/>
            <person name="Detter J.C."/>
            <person name="Han C."/>
            <person name="Tapia R."/>
            <person name="Land M."/>
            <person name="Hauser L."/>
            <person name="Markowitz V."/>
            <person name="Cheng J.-F."/>
            <person name="Hugenholtz P."/>
            <person name="Woyke T."/>
            <person name="Wu D."/>
            <person name="Tindall B."/>
            <person name="Pomrenke H.G."/>
            <person name="Brambilla E."/>
            <person name="Klenk H.-P."/>
            <person name="Eisen J.A."/>
        </authorList>
    </citation>
    <scope>NUCLEOTIDE SEQUENCE [LARGE SCALE GENOMIC DNA]</scope>
    <source>
        <strain evidence="11">DSM 17093 / CIP 108686 / LMG 22925 / RQ-24</strain>
    </source>
</reference>
<keyword evidence="5 7" id="KW-0472">Membrane</keyword>
<dbReference type="STRING" id="649638.Trad_1565"/>
<evidence type="ECO:0000259" key="9">
    <source>
        <dbReference type="Pfam" id="PF12704"/>
    </source>
</evidence>
<protein>
    <recommendedName>
        <fullName evidence="12">ABC3 transporter permease protein domain-containing protein</fullName>
    </recommendedName>
</protein>
<evidence type="ECO:0000256" key="1">
    <source>
        <dbReference type="ARBA" id="ARBA00004651"/>
    </source>
</evidence>
<dbReference type="RefSeq" id="WP_013178052.1">
    <property type="nucleotide sequence ID" value="NC_014221.1"/>
</dbReference>
<dbReference type="GO" id="GO:0005886">
    <property type="term" value="C:plasma membrane"/>
    <property type="evidence" value="ECO:0007669"/>
    <property type="project" value="UniProtKB-SubCell"/>
</dbReference>
<dbReference type="Pfam" id="PF12704">
    <property type="entry name" value="MacB_PCD"/>
    <property type="match status" value="2"/>
</dbReference>
<evidence type="ECO:0000256" key="7">
    <source>
        <dbReference type="SAM" id="Phobius"/>
    </source>
</evidence>
<name>D7CY45_TRURR</name>
<evidence type="ECO:0000256" key="6">
    <source>
        <dbReference type="ARBA" id="ARBA00038076"/>
    </source>
</evidence>
<feature type="transmembrane region" description="Helical" evidence="7">
    <location>
        <begin position="317"/>
        <end position="342"/>
    </location>
</feature>
<evidence type="ECO:0000313" key="10">
    <source>
        <dbReference type="EMBL" id="ADI14684.1"/>
    </source>
</evidence>
<comment type="similarity">
    <text evidence="6">Belongs to the ABC-4 integral membrane protein family.</text>
</comment>
<organism evidence="10 11">
    <name type="scientific">Truepera radiovictrix (strain DSM 17093 / CIP 108686 / LMG 22925 / RQ-24)</name>
    <dbReference type="NCBI Taxonomy" id="649638"/>
    <lineage>
        <taxon>Bacteria</taxon>
        <taxon>Thermotogati</taxon>
        <taxon>Deinococcota</taxon>
        <taxon>Deinococci</taxon>
        <taxon>Trueperales</taxon>
        <taxon>Trueperaceae</taxon>
        <taxon>Truepera</taxon>
    </lineage>
</organism>
<reference evidence="10 11" key="2">
    <citation type="journal article" date="2011" name="Stand. Genomic Sci.">
        <title>Complete genome sequence of Truepera radiovictrix type strain (RQ-24).</title>
        <authorList>
            <person name="Ivanova N."/>
            <person name="Rohde C."/>
            <person name="Munk C."/>
            <person name="Nolan M."/>
            <person name="Lucas S."/>
            <person name="Del Rio T.G."/>
            <person name="Tice H."/>
            <person name="Deshpande S."/>
            <person name="Cheng J.F."/>
            <person name="Tapia R."/>
            <person name="Han C."/>
            <person name="Goodwin L."/>
            <person name="Pitluck S."/>
            <person name="Liolios K."/>
            <person name="Mavromatis K."/>
            <person name="Mikhailova N."/>
            <person name="Pati A."/>
            <person name="Chen A."/>
            <person name="Palaniappan K."/>
            <person name="Land M."/>
            <person name="Hauser L."/>
            <person name="Chang Y.J."/>
            <person name="Jeffries C.D."/>
            <person name="Brambilla E."/>
            <person name="Rohde M."/>
            <person name="Goker M."/>
            <person name="Tindall B.J."/>
            <person name="Woyke T."/>
            <person name="Bristow J."/>
            <person name="Eisen J.A."/>
            <person name="Markowitz V."/>
            <person name="Hugenholtz P."/>
            <person name="Kyrpides N.C."/>
            <person name="Klenk H.P."/>
            <person name="Lapidus A."/>
        </authorList>
    </citation>
    <scope>NUCLEOTIDE SEQUENCE [LARGE SCALE GENOMIC DNA]</scope>
    <source>
        <strain evidence="11">DSM 17093 / CIP 108686 / LMG 22925 / RQ-24</strain>
    </source>
</reference>
<feature type="transmembrane region" description="Helical" evidence="7">
    <location>
        <begin position="739"/>
        <end position="761"/>
    </location>
</feature>
<keyword evidence="3 7" id="KW-0812">Transmembrane</keyword>
<evidence type="ECO:0000256" key="4">
    <source>
        <dbReference type="ARBA" id="ARBA00022989"/>
    </source>
</evidence>
<dbReference type="PANTHER" id="PTHR30572:SF4">
    <property type="entry name" value="ABC TRANSPORTER PERMEASE YTRF"/>
    <property type="match status" value="1"/>
</dbReference>
<feature type="domain" description="ABC3 transporter permease C-terminal" evidence="8">
    <location>
        <begin position="739"/>
        <end position="857"/>
    </location>
</feature>
<sequence length="864" mass="89157">MHPLFRLALRNLFRYRSRTLATTLGVALGIAAVLATLSIGDNVEANVRGALQAAAGRASLLVTPGAEGRAVFPVAEVLPSVQATPGVSRAYPVLNVRAEPVRDIQVQADSVLPGVDSGFQLSGRRTDAPEDLPAELAEGRLPEAGSMGVALAEGFARSRNIAVGDPITFASQVGELTFTVTGLLDDSLGYPTTNGGRVGIAALADLQEALRLPGRASFIEVITEPGASTQVQEALRARLGEAYAVTLPAGSGNLATGVVDTLQSGLQILAATLIALGGFMAYNTFSASVVERQREFALLRTVCLTRAQVQRLALAEALLVSFLGILVGLTIGVALSAAITYLNALTLGFEFRTLVVPVTSVVVASLVGVGVSLLAGLLPARTASNTHPLAAVRQSSELPSLRAPLWGWGLLAAGVGASLAPWEGRLAVLGAALAMGLLFAGVSLTAPALLRPTLALMTPLLRRLFGVSGALGSSFALRNAARNGVAVGAVVVGMGLTIGVGAMVAGINTAIRSWVDTTVVGDLFVTAPVNFPQDFPEAVRARVPQIDEVSGVGLRVVRFMPEAEPEAAGESRGRARGAAGRSVALVLVDPERFNPESGFGRFQFIPGQGDAASAYATLKAGGQVLAANTMLDRFGVSQGDEVTLRTNEGLRDFRVGGVVVDFTGGGEAFVASLADAELFGGGTPDLFVMTLVPGTDPEAAREALVAAFPELYLDVTLNQNYRQRILTLTQQTFSTTNGLLALAIFIAALGVANTLGMNLATRQHEIAVLRTLGLSRRGVGRLVTAEGIVIVTLGTVLGVLAGVLLSSVITAGAGALTGFRIEPVYPWRLMAVALLASPFVGLFASLAPARRAARLSPVAAMGGA</sequence>
<keyword evidence="11" id="KW-1185">Reference proteome</keyword>
<dbReference type="AlphaFoldDB" id="D7CY45"/>
<keyword evidence="2" id="KW-1003">Cell membrane</keyword>
<proteinExistence type="inferred from homology"/>
<dbReference type="OrthoDB" id="9770036at2"/>
<feature type="transmembrane region" description="Helical" evidence="7">
    <location>
        <begin position="782"/>
        <end position="805"/>
    </location>
</feature>
<evidence type="ECO:0008006" key="12">
    <source>
        <dbReference type="Google" id="ProtNLM"/>
    </source>
</evidence>
<dbReference type="eggNOG" id="COG4591">
    <property type="taxonomic scope" value="Bacteria"/>
</dbReference>
<dbReference type="PANTHER" id="PTHR30572">
    <property type="entry name" value="MEMBRANE COMPONENT OF TRANSPORTER-RELATED"/>
    <property type="match status" value="1"/>
</dbReference>
<gene>
    <name evidence="10" type="ordered locus">Trad_1565</name>
</gene>